<accession>A0A0G3C965</accession>
<dbReference type="RefSeq" id="WP_048120884.1">
    <property type="nucleotide sequence ID" value="NZ_CP008746.1"/>
</dbReference>
<reference evidence="2" key="1">
    <citation type="submission" date="2014-06" db="EMBL/GenBank/DDBJ databases">
        <title>The complete genome sequence of Methanosarcina barkeri CM1.</title>
        <authorList>
            <consortium name="Pastoral Greenhouse Gas Research Consortium"/>
            <person name="Lambie S.C."/>
            <person name="Leahy S.C."/>
            <person name="Kelly W.J."/>
            <person name="Li D."/>
            <person name="Reilly K."/>
            <person name="Attwood G.T."/>
            <person name="Altermann E."/>
        </authorList>
    </citation>
    <scope>NUCLEOTIDE SEQUENCE [LARGE SCALE GENOMIC DNA]</scope>
    <source>
        <strain evidence="2">CM1</strain>
    </source>
</reference>
<dbReference type="PATRIC" id="fig|796385.3.peg.1893"/>
<evidence type="ECO:0000313" key="2">
    <source>
        <dbReference type="Proteomes" id="UP000035331"/>
    </source>
</evidence>
<dbReference type="AlphaFoldDB" id="A0A0G3C965"/>
<evidence type="ECO:0000313" key="1">
    <source>
        <dbReference type="EMBL" id="AKJ38556.1"/>
    </source>
</evidence>
<gene>
    <name evidence="1" type="ORF">MCM1_1516</name>
</gene>
<dbReference type="Pfam" id="PF11387">
    <property type="entry name" value="DUF2795"/>
    <property type="match status" value="1"/>
</dbReference>
<sequence>MQTSPIEVQKALKNIDYPVNKKQLIAHAKKHNASDKVIEVLEDLPEKEYTNAAAVSKEFQGK</sequence>
<dbReference type="InterPro" id="IPR021527">
    <property type="entry name" value="DUF2795"/>
</dbReference>
<proteinExistence type="predicted"/>
<name>A0A0G3C965_METBA</name>
<dbReference type="GeneID" id="24885207"/>
<dbReference type="EMBL" id="CP008746">
    <property type="protein sequence ID" value="AKJ38556.1"/>
    <property type="molecule type" value="Genomic_DNA"/>
</dbReference>
<dbReference type="GeneID" id="24845702"/>
<protein>
    <recommendedName>
        <fullName evidence="3">DUF2795 domain-containing protein</fullName>
    </recommendedName>
</protein>
<evidence type="ECO:0008006" key="3">
    <source>
        <dbReference type="Google" id="ProtNLM"/>
    </source>
</evidence>
<organism evidence="1 2">
    <name type="scientific">Methanosarcina barkeri CM1</name>
    <dbReference type="NCBI Taxonomy" id="796385"/>
    <lineage>
        <taxon>Archaea</taxon>
        <taxon>Methanobacteriati</taxon>
        <taxon>Methanobacteriota</taxon>
        <taxon>Stenosarchaea group</taxon>
        <taxon>Methanomicrobia</taxon>
        <taxon>Methanosarcinales</taxon>
        <taxon>Methanosarcinaceae</taxon>
        <taxon>Methanosarcina</taxon>
    </lineage>
</organism>
<dbReference type="Proteomes" id="UP000035331">
    <property type="component" value="Chromosome"/>
</dbReference>
<reference evidence="1 2" key="2">
    <citation type="journal article" date="2015" name="Stand. Genomic Sci.">
        <title>The complete genome sequence of the rumen methanogen Methanosarcina barkeri CM1.</title>
        <authorList>
            <person name="Lambie S.C."/>
            <person name="Kelly W.J."/>
            <person name="Leahy S.C."/>
            <person name="Li D."/>
            <person name="Reilly K."/>
            <person name="McAllister T.A."/>
            <person name="Valle E.R."/>
            <person name="Attwood G.T."/>
            <person name="Altermann E."/>
        </authorList>
    </citation>
    <scope>NUCLEOTIDE SEQUENCE [LARGE SCALE GENOMIC DNA]</scope>
    <source>
        <strain evidence="1 2">CM1</strain>
    </source>
</reference>